<sequence>MSVLVVVECAEGEVKKSSLEVATYGAQVAAMLGTTATAIAVGEATEANLAKLGEQGIAKVLYDAEPRLKDFVNNAYTKLIATAAEQEGAQVLVLANSNIGASVGSRLSVRLKASLATNVVELPKTDGGQFVVKRGAFSGKAFSDVVLSGERKIIAVKKNSLEARHEAGKTAEVVAFAAQLADADFADAPKQVVMQEQTGGVLLPEAELVVSGGRGMKGPENWHLIEELAQALHAGTACSKPVSDVDWRPHHEHVGQTGITISPNLYIACGISGAIQHLAGVNSSKVIVVINKDPEAPFFKAADYGIVGDVFDVLPKLTAAVKELN</sequence>
<dbReference type="GO" id="GO:0050660">
    <property type="term" value="F:flavin adenine dinucleotide binding"/>
    <property type="evidence" value="ECO:0007669"/>
    <property type="project" value="InterPro"/>
</dbReference>
<dbReference type="SUPFAM" id="SSF52467">
    <property type="entry name" value="DHS-like NAD/FAD-binding domain"/>
    <property type="match status" value="1"/>
</dbReference>
<protein>
    <submittedName>
        <fullName evidence="5">Electron transfer flavoprotein subunit alpha</fullName>
    </submittedName>
</protein>
<dbReference type="Gene3D" id="3.40.50.620">
    <property type="entry name" value="HUPs"/>
    <property type="match status" value="1"/>
</dbReference>
<evidence type="ECO:0000256" key="1">
    <source>
        <dbReference type="ARBA" id="ARBA00005817"/>
    </source>
</evidence>
<dbReference type="InterPro" id="IPR029035">
    <property type="entry name" value="DHS-like_NAD/FAD-binding_dom"/>
</dbReference>
<dbReference type="InterPro" id="IPR001308">
    <property type="entry name" value="ETF_a/FixB"/>
</dbReference>
<dbReference type="OrthoDB" id="9770286at2"/>
<dbReference type="PANTHER" id="PTHR43153">
    <property type="entry name" value="ELECTRON TRANSFER FLAVOPROTEIN ALPHA"/>
    <property type="match status" value="1"/>
</dbReference>
<keyword evidence="6" id="KW-1185">Reference proteome</keyword>
<dbReference type="SMART" id="SM00893">
    <property type="entry name" value="ETF"/>
    <property type="match status" value="1"/>
</dbReference>
<feature type="binding site" evidence="3">
    <location>
        <position position="214"/>
    </location>
    <ligand>
        <name>FAD</name>
        <dbReference type="ChEBI" id="CHEBI:57692"/>
    </ligand>
</feature>
<dbReference type="Gene3D" id="3.40.50.1220">
    <property type="entry name" value="TPP-binding domain"/>
    <property type="match status" value="1"/>
</dbReference>
<comment type="similarity">
    <text evidence="1">Belongs to the ETF alpha-subunit/FixB family.</text>
</comment>
<keyword evidence="2" id="KW-0249">Electron transport</keyword>
<organism evidence="5 6">
    <name type="scientific">Hymenobacter coccineus</name>
    <dbReference type="NCBI Taxonomy" id="1908235"/>
    <lineage>
        <taxon>Bacteria</taxon>
        <taxon>Pseudomonadati</taxon>
        <taxon>Bacteroidota</taxon>
        <taxon>Cytophagia</taxon>
        <taxon>Cytophagales</taxon>
        <taxon>Hymenobacteraceae</taxon>
        <taxon>Hymenobacter</taxon>
    </lineage>
</organism>
<keyword evidence="3" id="KW-0285">Flavoprotein</keyword>
<keyword evidence="2" id="KW-0813">Transport</keyword>
<dbReference type="EMBL" id="MDZA01000334">
    <property type="protein sequence ID" value="OGX88315.1"/>
    <property type="molecule type" value="Genomic_DNA"/>
</dbReference>
<dbReference type="GO" id="GO:0033539">
    <property type="term" value="P:fatty acid beta-oxidation using acyl-CoA dehydrogenase"/>
    <property type="evidence" value="ECO:0007669"/>
    <property type="project" value="TreeGrafter"/>
</dbReference>
<feature type="binding site" evidence="3">
    <location>
        <begin position="270"/>
        <end position="277"/>
    </location>
    <ligand>
        <name>FAD</name>
        <dbReference type="ChEBI" id="CHEBI:57692"/>
    </ligand>
</feature>
<dbReference type="PIRSF" id="PIRSF000089">
    <property type="entry name" value="Electra_flavoP_a"/>
    <property type="match status" value="1"/>
</dbReference>
<feature type="binding site" evidence="3">
    <location>
        <position position="291"/>
    </location>
    <ligand>
        <name>FAD</name>
        <dbReference type="ChEBI" id="CHEBI:57692"/>
    </ligand>
</feature>
<dbReference type="Pfam" id="PF01012">
    <property type="entry name" value="ETF"/>
    <property type="match status" value="1"/>
</dbReference>
<accession>A0A1G1TBS6</accession>
<dbReference type="InterPro" id="IPR014730">
    <property type="entry name" value="ETF_a/b_N"/>
</dbReference>
<dbReference type="PANTHER" id="PTHR43153:SF1">
    <property type="entry name" value="ELECTRON TRANSFER FLAVOPROTEIN SUBUNIT ALPHA, MITOCHONDRIAL"/>
    <property type="match status" value="1"/>
</dbReference>
<gene>
    <name evidence="5" type="ORF">BEN49_10345</name>
</gene>
<evidence type="ECO:0000313" key="5">
    <source>
        <dbReference type="EMBL" id="OGX88315.1"/>
    </source>
</evidence>
<dbReference type="AlphaFoldDB" id="A0A1G1TBS6"/>
<dbReference type="Proteomes" id="UP000177506">
    <property type="component" value="Unassembled WGS sequence"/>
</dbReference>
<dbReference type="Pfam" id="PF00766">
    <property type="entry name" value="ETF_alpha"/>
    <property type="match status" value="1"/>
</dbReference>
<feature type="domain" description="Electron transfer flavoprotein alpha/beta-subunit N-terminal" evidence="4">
    <location>
        <begin position="3"/>
        <end position="192"/>
    </location>
</feature>
<dbReference type="RefSeq" id="WP_070745525.1">
    <property type="nucleotide sequence ID" value="NZ_MDZA01000334.1"/>
</dbReference>
<evidence type="ECO:0000256" key="3">
    <source>
        <dbReference type="PIRSR" id="PIRSR000089-1"/>
    </source>
</evidence>
<dbReference type="InterPro" id="IPR014731">
    <property type="entry name" value="ETF_asu_C"/>
</dbReference>
<evidence type="ECO:0000256" key="2">
    <source>
        <dbReference type="ARBA" id="ARBA00022982"/>
    </source>
</evidence>
<name>A0A1G1TBS6_9BACT</name>
<evidence type="ECO:0000259" key="4">
    <source>
        <dbReference type="SMART" id="SM00893"/>
    </source>
</evidence>
<comment type="cofactor">
    <cofactor evidence="3">
        <name>FAD</name>
        <dbReference type="ChEBI" id="CHEBI:57692"/>
    </cofactor>
    <text evidence="3">Binds 1 FAD per dimer.</text>
</comment>
<keyword evidence="3" id="KW-0274">FAD</keyword>
<proteinExistence type="inferred from homology"/>
<dbReference type="GO" id="GO:0009055">
    <property type="term" value="F:electron transfer activity"/>
    <property type="evidence" value="ECO:0007669"/>
    <property type="project" value="InterPro"/>
</dbReference>
<evidence type="ECO:0000313" key="6">
    <source>
        <dbReference type="Proteomes" id="UP000177506"/>
    </source>
</evidence>
<reference evidence="5 6" key="1">
    <citation type="submission" date="2016-08" db="EMBL/GenBank/DDBJ databases">
        <title>Hymenobacter coccineus sp. nov., Hymenobacter lapidarius sp. nov. and Hymenobacter glacialis sp. nov., isolated from Antarctic soil.</title>
        <authorList>
            <person name="Sedlacek I."/>
            <person name="Kralova S."/>
            <person name="Kyrova K."/>
            <person name="Maslanova I."/>
            <person name="Stankova E."/>
            <person name="Vrbovska V."/>
            <person name="Nemec M."/>
            <person name="Bartak M."/>
            <person name="Svec P."/>
            <person name="Busse H.-J."/>
            <person name="Pantucek R."/>
        </authorList>
    </citation>
    <scope>NUCLEOTIDE SEQUENCE [LARGE SCALE GENOMIC DNA]</scope>
    <source>
        <strain evidence="5 6">CCM 8649</strain>
    </source>
</reference>
<dbReference type="InterPro" id="IPR014729">
    <property type="entry name" value="Rossmann-like_a/b/a_fold"/>
</dbReference>
<comment type="caution">
    <text evidence="5">The sequence shown here is derived from an EMBL/GenBank/DDBJ whole genome shotgun (WGS) entry which is preliminary data.</text>
</comment>
<dbReference type="SUPFAM" id="SSF52402">
    <property type="entry name" value="Adenine nucleotide alpha hydrolases-like"/>
    <property type="match status" value="1"/>
</dbReference>